<evidence type="ECO:0000256" key="1">
    <source>
        <dbReference type="SAM" id="MobiDB-lite"/>
    </source>
</evidence>
<proteinExistence type="predicted"/>
<accession>A0AAX4IPU0</accession>
<feature type="region of interest" description="Disordered" evidence="1">
    <location>
        <begin position="23"/>
        <end position="99"/>
    </location>
</feature>
<keyword evidence="3" id="KW-1185">Reference proteome</keyword>
<sequence length="121" mass="13413">MHTYLPKTFIYLKPSPLYVALNTQARRDKQQNTPRVSRVPITRRTPATELPPGGLCPTRPKLQRASNPDAHGETTPTNNVNPARRSPTLPQLSGGNTIVSGMATKTATKQRSRRLECLCRP</sequence>
<dbReference type="AlphaFoldDB" id="A0AAX4IPU0"/>
<dbReference type="KEGG" id="cdet:87946970"/>
<gene>
    <name evidence="2" type="ORF">CDEST_10468</name>
</gene>
<evidence type="ECO:0000313" key="2">
    <source>
        <dbReference type="EMBL" id="WQF85454.1"/>
    </source>
</evidence>
<dbReference type="EMBL" id="CP137310">
    <property type="protein sequence ID" value="WQF85454.1"/>
    <property type="molecule type" value="Genomic_DNA"/>
</dbReference>
<organism evidence="2 3">
    <name type="scientific">Colletotrichum destructivum</name>
    <dbReference type="NCBI Taxonomy" id="34406"/>
    <lineage>
        <taxon>Eukaryota</taxon>
        <taxon>Fungi</taxon>
        <taxon>Dikarya</taxon>
        <taxon>Ascomycota</taxon>
        <taxon>Pezizomycotina</taxon>
        <taxon>Sordariomycetes</taxon>
        <taxon>Hypocreomycetidae</taxon>
        <taxon>Glomerellales</taxon>
        <taxon>Glomerellaceae</taxon>
        <taxon>Colletotrichum</taxon>
        <taxon>Colletotrichum destructivum species complex</taxon>
    </lineage>
</organism>
<feature type="compositionally biased region" description="Polar residues" evidence="1">
    <location>
        <begin position="88"/>
        <end position="99"/>
    </location>
</feature>
<reference evidence="3" key="1">
    <citation type="journal article" date="2023" name="bioRxiv">
        <title>Complete genome of the Medicago anthracnose fungus, Colletotrichum destructivum, reveals a mini-chromosome-like region within a core chromosome.</title>
        <authorList>
            <person name="Lapalu N."/>
            <person name="Simon A."/>
            <person name="Lu A."/>
            <person name="Plaumann P.-L."/>
            <person name="Amselem J."/>
            <person name="Pigne S."/>
            <person name="Auger A."/>
            <person name="Koch C."/>
            <person name="Dallery J.-F."/>
            <person name="O'Connell R.J."/>
        </authorList>
    </citation>
    <scope>NUCLEOTIDE SEQUENCE [LARGE SCALE GENOMIC DNA]</scope>
    <source>
        <strain evidence="3">CBS 520.97</strain>
    </source>
</reference>
<dbReference type="GeneID" id="87946970"/>
<protein>
    <submittedName>
        <fullName evidence="2">Uncharacterized protein</fullName>
    </submittedName>
</protein>
<dbReference type="Proteomes" id="UP001322277">
    <property type="component" value="Chromosome 6"/>
</dbReference>
<evidence type="ECO:0000313" key="3">
    <source>
        <dbReference type="Proteomes" id="UP001322277"/>
    </source>
</evidence>
<dbReference type="RefSeq" id="XP_062782677.1">
    <property type="nucleotide sequence ID" value="XM_062926626.1"/>
</dbReference>
<name>A0AAX4IPU0_9PEZI</name>